<dbReference type="CDD" id="cd01189">
    <property type="entry name" value="INT_ICEBs1_C_like"/>
    <property type="match status" value="1"/>
</dbReference>
<dbReference type="InterPro" id="IPR004191">
    <property type="entry name" value="Integrase_Tn916-type_DNA-bd_N"/>
</dbReference>
<comment type="function">
    <text evidence="1">Site-specific tyrosine recombinase, which acts by catalyzing the cutting and rejoining of the recombining DNA molecules.</text>
</comment>
<evidence type="ECO:0000259" key="8">
    <source>
        <dbReference type="PROSITE" id="PS51900"/>
    </source>
</evidence>
<dbReference type="PANTHER" id="PTHR30629">
    <property type="entry name" value="PROPHAGE INTEGRASE"/>
    <property type="match status" value="1"/>
</dbReference>
<dbReference type="Pfam" id="PF02920">
    <property type="entry name" value="Integrase_DNA"/>
    <property type="match status" value="1"/>
</dbReference>
<evidence type="ECO:0000256" key="5">
    <source>
        <dbReference type="ARBA" id="ARBA00023172"/>
    </source>
</evidence>
<dbReference type="RefSeq" id="WP_227706708.1">
    <property type="nucleotide sequence ID" value="NZ_JAJEQX010000004.1"/>
</dbReference>
<keyword evidence="10" id="KW-1185">Reference proteome</keyword>
<dbReference type="SUPFAM" id="SSF56349">
    <property type="entry name" value="DNA breaking-rejoining enzymes"/>
    <property type="match status" value="1"/>
</dbReference>
<proteinExistence type="inferred from homology"/>
<dbReference type="PROSITE" id="PS51900">
    <property type="entry name" value="CB"/>
    <property type="match status" value="1"/>
</dbReference>
<comment type="similarity">
    <text evidence="2">Belongs to the 'phage' integrase family.</text>
</comment>
<dbReference type="EMBL" id="JAJEQX010000004">
    <property type="protein sequence ID" value="MCC2253567.1"/>
    <property type="molecule type" value="Genomic_DNA"/>
</dbReference>
<evidence type="ECO:0000256" key="3">
    <source>
        <dbReference type="ARBA" id="ARBA00022908"/>
    </source>
</evidence>
<keyword evidence="3" id="KW-0229">DNA integration</keyword>
<organism evidence="9 10">
    <name type="scientific">Ruminococcus turbiniformis</name>
    <dbReference type="NCBI Taxonomy" id="2881258"/>
    <lineage>
        <taxon>Bacteria</taxon>
        <taxon>Bacillati</taxon>
        <taxon>Bacillota</taxon>
        <taxon>Clostridia</taxon>
        <taxon>Eubacteriales</taxon>
        <taxon>Oscillospiraceae</taxon>
        <taxon>Ruminococcus</taxon>
    </lineage>
</organism>
<protein>
    <submittedName>
        <fullName evidence="9">Site-specific integrase</fullName>
    </submittedName>
</protein>
<dbReference type="PROSITE" id="PS51898">
    <property type="entry name" value="TYR_RECOMBINASE"/>
    <property type="match status" value="1"/>
</dbReference>
<evidence type="ECO:0000313" key="9">
    <source>
        <dbReference type="EMBL" id="MCC2253567.1"/>
    </source>
</evidence>
<dbReference type="InterPro" id="IPR050808">
    <property type="entry name" value="Phage_Integrase"/>
</dbReference>
<dbReference type="InterPro" id="IPR002104">
    <property type="entry name" value="Integrase_catalytic"/>
</dbReference>
<dbReference type="InterPro" id="IPR004107">
    <property type="entry name" value="Integrase_SAM-like_N"/>
</dbReference>
<name>A0ABS8FWM2_9FIRM</name>
<evidence type="ECO:0000256" key="2">
    <source>
        <dbReference type="ARBA" id="ARBA00008857"/>
    </source>
</evidence>
<dbReference type="Pfam" id="PF14659">
    <property type="entry name" value="Phage_int_SAM_3"/>
    <property type="match status" value="1"/>
</dbReference>
<keyword evidence="5" id="KW-0233">DNA recombination</keyword>
<dbReference type="Proteomes" id="UP001198151">
    <property type="component" value="Unassembled WGS sequence"/>
</dbReference>
<evidence type="ECO:0000256" key="1">
    <source>
        <dbReference type="ARBA" id="ARBA00003283"/>
    </source>
</evidence>
<dbReference type="InterPro" id="IPR016177">
    <property type="entry name" value="DNA-bd_dom_sf"/>
</dbReference>
<evidence type="ECO:0000259" key="7">
    <source>
        <dbReference type="PROSITE" id="PS51898"/>
    </source>
</evidence>
<accession>A0ABS8FWM2</accession>
<dbReference type="InterPro" id="IPR044068">
    <property type="entry name" value="CB"/>
</dbReference>
<evidence type="ECO:0000313" key="10">
    <source>
        <dbReference type="Proteomes" id="UP001198151"/>
    </source>
</evidence>
<evidence type="ECO:0000256" key="6">
    <source>
        <dbReference type="PROSITE-ProRule" id="PRU01248"/>
    </source>
</evidence>
<dbReference type="Gene3D" id="1.10.443.10">
    <property type="entry name" value="Intergrase catalytic core"/>
    <property type="match status" value="1"/>
</dbReference>
<dbReference type="Gene3D" id="1.10.150.130">
    <property type="match status" value="1"/>
</dbReference>
<dbReference type="Pfam" id="PF00589">
    <property type="entry name" value="Phage_integrase"/>
    <property type="match status" value="1"/>
</dbReference>
<sequence>MERRKDNRGRVLRAGESQRKDLTYMYRYTDPSGKRKYVYAKTLSDLRKKETDINKDLQLGIYTNEYTLNQLFDRYLAQSTTLKDRTKYKYELEYKRWVKDSWLGNKKIKDIVKSDIVLFYKELDEKGYSHGTIRCVHKYINNSLNLAFDDDLIRKNYAEGCIKPYCGKNPRKAMTKEETRKLLEECESKPYGQNYLLLVKLMLLTGLRIGEATGLTWKDIDLKNRVIDVNHQFVQGDANSRTKYHIDTTKTESGTRKVPMSDDVYQLLLYLKETTYFDAFKFGVNVDGYSGFVVHSRTGLPILTARINDYLYRIVSEYNACHEDQLPKISCHICRHTFCTRLAEMNINPNVLQKIMGHASYRTTADIYISTECDFVNEEFFRVMRGIS</sequence>
<dbReference type="PANTHER" id="PTHR30629:SF2">
    <property type="entry name" value="PROPHAGE INTEGRASE INTS-RELATED"/>
    <property type="match status" value="1"/>
</dbReference>
<dbReference type="InterPro" id="IPR011010">
    <property type="entry name" value="DNA_brk_join_enz"/>
</dbReference>
<keyword evidence="4 6" id="KW-0238">DNA-binding</keyword>
<feature type="domain" description="Tyr recombinase" evidence="7">
    <location>
        <begin position="169"/>
        <end position="385"/>
    </location>
</feature>
<comment type="caution">
    <text evidence="9">The sequence shown here is derived from an EMBL/GenBank/DDBJ whole genome shotgun (WGS) entry which is preliminary data.</text>
</comment>
<gene>
    <name evidence="9" type="ORF">LKD70_03795</name>
</gene>
<dbReference type="SUPFAM" id="SSF54171">
    <property type="entry name" value="DNA-binding domain"/>
    <property type="match status" value="1"/>
</dbReference>
<dbReference type="InterPro" id="IPR013762">
    <property type="entry name" value="Integrase-like_cat_sf"/>
</dbReference>
<dbReference type="Gene3D" id="3.30.160.60">
    <property type="entry name" value="Classic Zinc Finger"/>
    <property type="match status" value="1"/>
</dbReference>
<reference evidence="9 10" key="1">
    <citation type="submission" date="2021-10" db="EMBL/GenBank/DDBJ databases">
        <title>Anaerobic single-cell dispensing facilitates the cultivation of human gut bacteria.</title>
        <authorList>
            <person name="Afrizal A."/>
        </authorList>
    </citation>
    <scope>NUCLEOTIDE SEQUENCE [LARGE SCALE GENOMIC DNA]</scope>
    <source>
        <strain evidence="9 10">CLA-AA-H200</strain>
    </source>
</reference>
<evidence type="ECO:0000256" key="4">
    <source>
        <dbReference type="ARBA" id="ARBA00023125"/>
    </source>
</evidence>
<dbReference type="InterPro" id="IPR010998">
    <property type="entry name" value="Integrase_recombinase_N"/>
</dbReference>
<feature type="domain" description="Core-binding (CB)" evidence="8">
    <location>
        <begin position="66"/>
        <end position="148"/>
    </location>
</feature>